<evidence type="ECO:0000313" key="2">
    <source>
        <dbReference type="EnsemblMetazoa" id="Aqu2.1.43512_001"/>
    </source>
</evidence>
<dbReference type="SUPFAM" id="SSF111331">
    <property type="entry name" value="NAD kinase/diacylglycerol kinase-like"/>
    <property type="match status" value="1"/>
</dbReference>
<dbReference type="Pfam" id="PF00781">
    <property type="entry name" value="DAGK_cat"/>
    <property type="match status" value="1"/>
</dbReference>
<dbReference type="InterPro" id="IPR050187">
    <property type="entry name" value="Lipid_Phosphate_FormReg"/>
</dbReference>
<dbReference type="PANTHER" id="PTHR12358">
    <property type="entry name" value="SPHINGOSINE KINASE"/>
    <property type="match status" value="1"/>
</dbReference>
<dbReference type="FunCoup" id="A0A1X7VTT8">
    <property type="interactions" value="221"/>
</dbReference>
<name>A0A1X7VTT8_AMPQE</name>
<dbReference type="PROSITE" id="PS50146">
    <property type="entry name" value="DAGK"/>
    <property type="match status" value="1"/>
</dbReference>
<dbReference type="GO" id="GO:0005737">
    <property type="term" value="C:cytoplasm"/>
    <property type="evidence" value="ECO:0007669"/>
    <property type="project" value="TreeGrafter"/>
</dbReference>
<protein>
    <recommendedName>
        <fullName evidence="1">DAGKc domain-containing protein</fullName>
    </recommendedName>
</protein>
<dbReference type="PANTHER" id="PTHR12358:SF112">
    <property type="entry name" value="LD11247P-RELATED"/>
    <property type="match status" value="1"/>
</dbReference>
<organism evidence="2">
    <name type="scientific">Amphimedon queenslandica</name>
    <name type="common">Sponge</name>
    <dbReference type="NCBI Taxonomy" id="400682"/>
    <lineage>
        <taxon>Eukaryota</taxon>
        <taxon>Metazoa</taxon>
        <taxon>Porifera</taxon>
        <taxon>Demospongiae</taxon>
        <taxon>Heteroscleromorpha</taxon>
        <taxon>Haplosclerida</taxon>
        <taxon>Niphatidae</taxon>
        <taxon>Amphimedon</taxon>
    </lineage>
</organism>
<dbReference type="GO" id="GO:0016020">
    <property type="term" value="C:membrane"/>
    <property type="evidence" value="ECO:0007669"/>
    <property type="project" value="TreeGrafter"/>
</dbReference>
<proteinExistence type="predicted"/>
<accession>A0A1X7VTT8</accession>
<dbReference type="InterPro" id="IPR017438">
    <property type="entry name" value="ATP-NAD_kinase_N"/>
</dbReference>
<dbReference type="OrthoDB" id="3853857at2759"/>
<dbReference type="Gene3D" id="2.60.200.40">
    <property type="match status" value="1"/>
</dbReference>
<reference evidence="2" key="2">
    <citation type="submission" date="2017-05" db="UniProtKB">
        <authorList>
            <consortium name="EnsemblMetazoa"/>
        </authorList>
    </citation>
    <scope>IDENTIFICATION</scope>
</reference>
<dbReference type="KEGG" id="aqu:105313400"/>
<dbReference type="EnsemblMetazoa" id="XM_011406803.2">
    <property type="protein sequence ID" value="XP_011405105.1"/>
    <property type="gene ID" value="LOC105313400"/>
</dbReference>
<sequence>MFEVGGAIIVHELLTERQLHAKEFVESFDLSTITGIVIVSGDGIIYEVMNGLMARPDWETAIETPIGVIPTGSGNALVSSLLQEANEEFGVIENAVFQIINGGIKKHDIASVSSISSHSYICVLINWGMIGVIDIESERLRFLGPIRFSIGAILCLVRKRSYHGQLMYLPIEDEENVVANGATTEEAVRPTTSISVSDPVPDNWKTIEGNFVIFVALMSGHLGDESVFCADSKTNSGEFRIIYTLDDVTRGQLLAKMGEKTGAEKIANFHEIRTKAFRLVPISPGIISIDGERTEYGPLQVQVHPGMMRLYSRDKIQ</sequence>
<feature type="domain" description="DAGKc" evidence="1">
    <location>
        <begin position="1"/>
        <end position="116"/>
    </location>
</feature>
<dbReference type="GO" id="GO:0046512">
    <property type="term" value="P:sphingosine biosynthetic process"/>
    <property type="evidence" value="ECO:0007669"/>
    <property type="project" value="TreeGrafter"/>
</dbReference>
<dbReference type="Proteomes" id="UP000007879">
    <property type="component" value="Unassembled WGS sequence"/>
</dbReference>
<dbReference type="Gene3D" id="3.40.50.10330">
    <property type="entry name" value="Probable inorganic polyphosphate/atp-NAD kinase, domain 1"/>
    <property type="match status" value="1"/>
</dbReference>
<dbReference type="InParanoid" id="A0A1X7VTT8"/>
<dbReference type="AlphaFoldDB" id="A0A1X7VTT8"/>
<dbReference type="InterPro" id="IPR001206">
    <property type="entry name" value="Diacylglycerol_kinase_cat_dom"/>
</dbReference>
<gene>
    <name evidence="2" type="primary">105313400</name>
</gene>
<evidence type="ECO:0000313" key="3">
    <source>
        <dbReference type="Proteomes" id="UP000007879"/>
    </source>
</evidence>
<keyword evidence="3" id="KW-1185">Reference proteome</keyword>
<dbReference type="GO" id="GO:0001727">
    <property type="term" value="F:lipid kinase activity"/>
    <property type="evidence" value="ECO:0007669"/>
    <property type="project" value="TreeGrafter"/>
</dbReference>
<dbReference type="InterPro" id="IPR016064">
    <property type="entry name" value="NAD/diacylglycerol_kinase_sf"/>
</dbReference>
<reference evidence="3" key="1">
    <citation type="journal article" date="2010" name="Nature">
        <title>The Amphimedon queenslandica genome and the evolution of animal complexity.</title>
        <authorList>
            <person name="Srivastava M."/>
            <person name="Simakov O."/>
            <person name="Chapman J."/>
            <person name="Fahey B."/>
            <person name="Gauthier M.E."/>
            <person name="Mitros T."/>
            <person name="Richards G.S."/>
            <person name="Conaco C."/>
            <person name="Dacre M."/>
            <person name="Hellsten U."/>
            <person name="Larroux C."/>
            <person name="Putnam N.H."/>
            <person name="Stanke M."/>
            <person name="Adamska M."/>
            <person name="Darling A."/>
            <person name="Degnan S.M."/>
            <person name="Oakley T.H."/>
            <person name="Plachetzki D.C."/>
            <person name="Zhai Y."/>
            <person name="Adamski M."/>
            <person name="Calcino A."/>
            <person name="Cummins S.F."/>
            <person name="Goodstein D.M."/>
            <person name="Harris C."/>
            <person name="Jackson D.J."/>
            <person name="Leys S.P."/>
            <person name="Shu S."/>
            <person name="Woodcroft B.J."/>
            <person name="Vervoort M."/>
            <person name="Kosik K.S."/>
            <person name="Manning G."/>
            <person name="Degnan B.M."/>
            <person name="Rokhsar D.S."/>
        </authorList>
    </citation>
    <scope>NUCLEOTIDE SEQUENCE [LARGE SCALE GENOMIC DNA]</scope>
</reference>
<dbReference type="STRING" id="400682.A0A1X7VTT8"/>
<dbReference type="eggNOG" id="KOG1116">
    <property type="taxonomic scope" value="Eukaryota"/>
</dbReference>
<dbReference type="EnsemblMetazoa" id="Aqu2.1.43512_001">
    <property type="protein sequence ID" value="Aqu2.1.43512_001"/>
    <property type="gene ID" value="Aqu2.1.43512"/>
</dbReference>
<evidence type="ECO:0000259" key="1">
    <source>
        <dbReference type="PROSITE" id="PS50146"/>
    </source>
</evidence>